<proteinExistence type="predicted"/>
<evidence type="ECO:0000313" key="2">
    <source>
        <dbReference type="Proteomes" id="UP000299102"/>
    </source>
</evidence>
<organism evidence="1 2">
    <name type="scientific">Eumeta variegata</name>
    <name type="common">Bagworm moth</name>
    <name type="synonym">Eumeta japonica</name>
    <dbReference type="NCBI Taxonomy" id="151549"/>
    <lineage>
        <taxon>Eukaryota</taxon>
        <taxon>Metazoa</taxon>
        <taxon>Ecdysozoa</taxon>
        <taxon>Arthropoda</taxon>
        <taxon>Hexapoda</taxon>
        <taxon>Insecta</taxon>
        <taxon>Pterygota</taxon>
        <taxon>Neoptera</taxon>
        <taxon>Endopterygota</taxon>
        <taxon>Lepidoptera</taxon>
        <taxon>Glossata</taxon>
        <taxon>Ditrysia</taxon>
        <taxon>Tineoidea</taxon>
        <taxon>Psychidae</taxon>
        <taxon>Oiketicinae</taxon>
        <taxon>Eumeta</taxon>
    </lineage>
</organism>
<accession>A0A4C1UJS9</accession>
<dbReference type="Proteomes" id="UP000299102">
    <property type="component" value="Unassembled WGS sequence"/>
</dbReference>
<protein>
    <submittedName>
        <fullName evidence="1">Uncharacterized protein</fullName>
    </submittedName>
</protein>
<dbReference type="AlphaFoldDB" id="A0A4C1UJS9"/>
<comment type="caution">
    <text evidence="1">The sequence shown here is derived from an EMBL/GenBank/DDBJ whole genome shotgun (WGS) entry which is preliminary data.</text>
</comment>
<sequence length="86" mass="9545">MIYTHAYFPEGWAETIDFHTTARLAQLVVNLRAAPGAFMTLNLKPSMLAQCELGAAKDYRHQCGDDVRCRLLNVVSGARGVRFTST</sequence>
<keyword evidence="2" id="KW-1185">Reference proteome</keyword>
<evidence type="ECO:0000313" key="1">
    <source>
        <dbReference type="EMBL" id="GBP26357.1"/>
    </source>
</evidence>
<reference evidence="1 2" key="1">
    <citation type="journal article" date="2019" name="Commun. Biol.">
        <title>The bagworm genome reveals a unique fibroin gene that provides high tensile strength.</title>
        <authorList>
            <person name="Kono N."/>
            <person name="Nakamura H."/>
            <person name="Ohtoshi R."/>
            <person name="Tomita M."/>
            <person name="Numata K."/>
            <person name="Arakawa K."/>
        </authorList>
    </citation>
    <scope>NUCLEOTIDE SEQUENCE [LARGE SCALE GENOMIC DNA]</scope>
</reference>
<gene>
    <name evidence="1" type="ORF">EVAR_95530_1</name>
</gene>
<dbReference type="EMBL" id="BGZK01000179">
    <property type="protein sequence ID" value="GBP26357.1"/>
    <property type="molecule type" value="Genomic_DNA"/>
</dbReference>
<name>A0A4C1UJS9_EUMVA</name>